<protein>
    <submittedName>
        <fullName evidence="1">Uncharacterized protein</fullName>
    </submittedName>
</protein>
<evidence type="ECO:0000313" key="2">
    <source>
        <dbReference type="Proteomes" id="UP000308874"/>
    </source>
</evidence>
<name>A0A4Y5FEF3_9CAUD</name>
<dbReference type="Proteomes" id="UP000308874">
    <property type="component" value="Segment"/>
</dbReference>
<keyword evidence="2" id="KW-1185">Reference proteome</keyword>
<proteinExistence type="predicted"/>
<dbReference type="EMBL" id="MK504443">
    <property type="protein sequence ID" value="QBJ03415.1"/>
    <property type="molecule type" value="Genomic_DNA"/>
</dbReference>
<sequence>MEKVTMDQVVQYIMYVAKKEELPVSGASFTIILYLLCQSLIKEGRLKSKGFYNFYYSGYLSSDYTMYNHLAGIGDYGVFCEPKNVLDLEDKYISIFSNLCVNPFTILEAIEDKSYLMNEVYSGKIITIGYSELEKEYFSSEINSDCEYKVDLTVTFKAPWYLSKEINYDRVKESIINSIKEGNMSISSLTTKEIEG</sequence>
<accession>A0A4Y5FEF3</accession>
<organism evidence="1 2">
    <name type="scientific">Lactobacillus phage 521B</name>
    <dbReference type="NCBI Taxonomy" id="2510942"/>
    <lineage>
        <taxon>Viruses</taxon>
        <taxon>Duplodnaviria</taxon>
        <taxon>Heunggongvirae</taxon>
        <taxon>Uroviricota</taxon>
        <taxon>Caudoviricetes</taxon>
        <taxon>Herelleviridae</taxon>
        <taxon>Tybeckvirus</taxon>
        <taxon>Tybeckvirus tv521B</taxon>
    </lineage>
</organism>
<reference evidence="1 2" key="1">
    <citation type="submission" date="2019-02" db="EMBL/GenBank/DDBJ databases">
        <title>Isolation of virulent Lactobacillus brevis phages.</title>
        <authorList>
            <person name="Feyereisen M."/>
            <person name="Mahony J."/>
            <person name="O'Sullivan T."/>
            <person name="van Sinderen D."/>
        </authorList>
    </citation>
    <scope>NUCLEOTIDE SEQUENCE [LARGE SCALE GENOMIC DNA]</scope>
</reference>
<evidence type="ECO:0000313" key="1">
    <source>
        <dbReference type="EMBL" id="QBJ03415.1"/>
    </source>
</evidence>
<gene>
    <name evidence="1" type="ORF">B521_0065</name>
</gene>